<dbReference type="EMBL" id="JAATWM020000019">
    <property type="protein sequence ID" value="KAF9876085.1"/>
    <property type="molecule type" value="Genomic_DNA"/>
</dbReference>
<reference evidence="1" key="2">
    <citation type="submission" date="2020-11" db="EMBL/GenBank/DDBJ databases">
        <title>Whole genome sequencing of Colletotrichum sp.</title>
        <authorList>
            <person name="Li H."/>
        </authorList>
    </citation>
    <scope>NUCLEOTIDE SEQUENCE</scope>
    <source>
        <strain evidence="1">CkLH20</strain>
    </source>
</reference>
<evidence type="ECO:0000313" key="1">
    <source>
        <dbReference type="EMBL" id="KAF9876085.1"/>
    </source>
</evidence>
<organism evidence="1 2">
    <name type="scientific">Colletotrichum karsti</name>
    <dbReference type="NCBI Taxonomy" id="1095194"/>
    <lineage>
        <taxon>Eukaryota</taxon>
        <taxon>Fungi</taxon>
        <taxon>Dikarya</taxon>
        <taxon>Ascomycota</taxon>
        <taxon>Pezizomycotina</taxon>
        <taxon>Sordariomycetes</taxon>
        <taxon>Hypocreomycetidae</taxon>
        <taxon>Glomerellales</taxon>
        <taxon>Glomerellaceae</taxon>
        <taxon>Colletotrichum</taxon>
        <taxon>Colletotrichum boninense species complex</taxon>
    </lineage>
</organism>
<protein>
    <submittedName>
        <fullName evidence="1">Uncharacterized protein</fullName>
    </submittedName>
</protein>
<gene>
    <name evidence="1" type="ORF">CkaCkLH20_06531</name>
</gene>
<sequence length="108" mass="12028">MLPSSIRTRHIDFALSAHPPSFLTALWRCYTVTTEMGTCSDFADANLTVILLPGIEYQGASRKLGAVWSVLHKYLWILPEVEILPHVVGFALRDSCMCQLLVAQKAKP</sequence>
<proteinExistence type="predicted"/>
<evidence type="ECO:0000313" key="2">
    <source>
        <dbReference type="Proteomes" id="UP000781932"/>
    </source>
</evidence>
<dbReference type="Proteomes" id="UP000781932">
    <property type="component" value="Unassembled WGS sequence"/>
</dbReference>
<dbReference type="OrthoDB" id="4800880at2759"/>
<dbReference type="RefSeq" id="XP_038745546.1">
    <property type="nucleotide sequence ID" value="XM_038889248.1"/>
</dbReference>
<comment type="caution">
    <text evidence="1">The sequence shown here is derived from an EMBL/GenBank/DDBJ whole genome shotgun (WGS) entry which is preliminary data.</text>
</comment>
<name>A0A9P6ICG8_9PEZI</name>
<keyword evidence="2" id="KW-1185">Reference proteome</keyword>
<dbReference type="AlphaFoldDB" id="A0A9P6ICG8"/>
<accession>A0A9P6ICG8</accession>
<dbReference type="GeneID" id="62162322"/>
<reference evidence="1" key="1">
    <citation type="submission" date="2020-03" db="EMBL/GenBank/DDBJ databases">
        <authorList>
            <person name="He L."/>
        </authorList>
    </citation>
    <scope>NUCLEOTIDE SEQUENCE</scope>
    <source>
        <strain evidence="1">CkLH20</strain>
    </source>
</reference>